<keyword evidence="1" id="KW-1133">Transmembrane helix</keyword>
<feature type="transmembrane region" description="Helical" evidence="1">
    <location>
        <begin position="37"/>
        <end position="56"/>
    </location>
</feature>
<feature type="transmembrane region" description="Helical" evidence="1">
    <location>
        <begin position="68"/>
        <end position="89"/>
    </location>
</feature>
<name>A0A1B6W237_9NEIS</name>
<protein>
    <submittedName>
        <fullName evidence="2">Uncharacterized protein</fullName>
    </submittedName>
</protein>
<dbReference type="OrthoDB" id="9846122at2"/>
<dbReference type="RefSeq" id="WP_064088640.1">
    <property type="nucleotide sequence ID" value="NZ_LXSQ01000001.1"/>
</dbReference>
<feature type="transmembrane region" description="Helical" evidence="1">
    <location>
        <begin position="95"/>
        <end position="116"/>
    </location>
</feature>
<evidence type="ECO:0000313" key="3">
    <source>
        <dbReference type="Proteomes" id="UP000077726"/>
    </source>
</evidence>
<dbReference type="STRING" id="1795832.A7Q00_00140"/>
<sequence length="121" mass="13126">MSKRETAINCAAGGLSLLCALWVALHAERSGWLPAYLLGQAYFSFLLFGGLAAGLADDFAGKAAPRYLAARCGCIVLSALPAAALYAWLDNWGMAVRFAFCLLLFFGLNMVCYYGLLRIFR</sequence>
<proteinExistence type="predicted"/>
<dbReference type="Proteomes" id="UP000077726">
    <property type="component" value="Unassembled WGS sequence"/>
</dbReference>
<dbReference type="AlphaFoldDB" id="A0A1B6W237"/>
<accession>A0A1B6W237</accession>
<comment type="caution">
    <text evidence="2">The sequence shown here is derived from an EMBL/GenBank/DDBJ whole genome shotgun (WGS) entry which is preliminary data.</text>
</comment>
<keyword evidence="3" id="KW-1185">Reference proteome</keyword>
<evidence type="ECO:0000256" key="1">
    <source>
        <dbReference type="SAM" id="Phobius"/>
    </source>
</evidence>
<dbReference type="EMBL" id="LXSQ01000001">
    <property type="protein sequence ID" value="OAM45236.1"/>
    <property type="molecule type" value="Genomic_DNA"/>
</dbReference>
<evidence type="ECO:0000313" key="2">
    <source>
        <dbReference type="EMBL" id="OAM45236.1"/>
    </source>
</evidence>
<keyword evidence="1" id="KW-0812">Transmembrane</keyword>
<gene>
    <name evidence="2" type="ORF">A7Q00_00140</name>
</gene>
<organism evidence="2 3">
    <name type="scientific">Eikenella halliae</name>
    <dbReference type="NCBI Taxonomy" id="1795832"/>
    <lineage>
        <taxon>Bacteria</taxon>
        <taxon>Pseudomonadati</taxon>
        <taxon>Pseudomonadota</taxon>
        <taxon>Betaproteobacteria</taxon>
        <taxon>Neisseriales</taxon>
        <taxon>Neisseriaceae</taxon>
        <taxon>Eikenella</taxon>
    </lineage>
</organism>
<reference evidence="3" key="1">
    <citation type="submission" date="2016-05" db="EMBL/GenBank/DDBJ databases">
        <title>Draft genome of Corynebacterium afermentans subsp. afermentans LCDC 88199T.</title>
        <authorList>
            <person name="Bernier A.-M."/>
            <person name="Bernard K."/>
        </authorList>
    </citation>
    <scope>NUCLEOTIDE SEQUENCE [LARGE SCALE GENOMIC DNA]</scope>
    <source>
        <strain evidence="3">NML130454</strain>
    </source>
</reference>
<keyword evidence="1" id="KW-0472">Membrane</keyword>